<name>U4KMA0_9MOLU</name>
<evidence type="ECO:0000256" key="4">
    <source>
        <dbReference type="ARBA" id="ARBA00022980"/>
    </source>
</evidence>
<dbReference type="STRING" id="61635.BN85302160"/>
<comment type="subunit">
    <text evidence="7">Part of the 50S ribosomal subunit.</text>
</comment>
<evidence type="ECO:0000313" key="8">
    <source>
        <dbReference type="EMBL" id="CCV65237.1"/>
    </source>
</evidence>
<evidence type="ECO:0000256" key="2">
    <source>
        <dbReference type="ARBA" id="ARBA00022730"/>
    </source>
</evidence>
<dbReference type="GO" id="GO:0005840">
    <property type="term" value="C:ribosome"/>
    <property type="evidence" value="ECO:0007669"/>
    <property type="project" value="UniProtKB-KW"/>
</dbReference>
<dbReference type="GO" id="GO:1990904">
    <property type="term" value="C:ribonucleoprotein complex"/>
    <property type="evidence" value="ECO:0007669"/>
    <property type="project" value="UniProtKB-KW"/>
</dbReference>
<dbReference type="GO" id="GO:0006412">
    <property type="term" value="P:translation"/>
    <property type="evidence" value="ECO:0007669"/>
    <property type="project" value="UniProtKB-UniRule"/>
</dbReference>
<dbReference type="PANTHER" id="PTHR33280:SF1">
    <property type="entry name" value="LARGE RIBOSOMAL SUBUNIT PROTEIN BL31C"/>
    <property type="match status" value="1"/>
</dbReference>
<dbReference type="InterPro" id="IPR034704">
    <property type="entry name" value="Ribosomal_bL28/bL31-like_sf"/>
</dbReference>
<comment type="caution">
    <text evidence="7">Lacks conserved residue(s) required for the propagation of feature annotation.</text>
</comment>
<comment type="function">
    <text evidence="7">Binds the 23S rRNA.</text>
</comment>
<dbReference type="PANTHER" id="PTHR33280">
    <property type="entry name" value="50S RIBOSOMAL PROTEIN L31, CHLOROPLASTIC"/>
    <property type="match status" value="1"/>
</dbReference>
<dbReference type="HAMAP" id="MF_00501">
    <property type="entry name" value="Ribosomal_bL31_1"/>
    <property type="match status" value="1"/>
</dbReference>
<evidence type="ECO:0000256" key="6">
    <source>
        <dbReference type="ARBA" id="ARBA00035687"/>
    </source>
</evidence>
<dbReference type="Proteomes" id="UP000032737">
    <property type="component" value="Chromosome"/>
</dbReference>
<evidence type="ECO:0000256" key="7">
    <source>
        <dbReference type="HAMAP-Rule" id="MF_00501"/>
    </source>
</evidence>
<organism evidence="8 9">
    <name type="scientific">Acholeplasma brassicae</name>
    <dbReference type="NCBI Taxonomy" id="61635"/>
    <lineage>
        <taxon>Bacteria</taxon>
        <taxon>Bacillati</taxon>
        <taxon>Mycoplasmatota</taxon>
        <taxon>Mollicutes</taxon>
        <taxon>Acholeplasmatales</taxon>
        <taxon>Acholeplasmataceae</taxon>
        <taxon>Acholeplasma</taxon>
    </lineage>
</organism>
<dbReference type="Gene3D" id="4.10.830.30">
    <property type="entry name" value="Ribosomal protein L31"/>
    <property type="match status" value="1"/>
</dbReference>
<keyword evidence="9" id="KW-1185">Reference proteome</keyword>
<dbReference type="AlphaFoldDB" id="U4KMA0"/>
<proteinExistence type="inferred from homology"/>
<dbReference type="NCBIfam" id="NF000612">
    <property type="entry name" value="PRK00019.1"/>
    <property type="match status" value="1"/>
</dbReference>
<dbReference type="KEGG" id="abra:BN85302160"/>
<dbReference type="RefSeq" id="WP_030004099.1">
    <property type="nucleotide sequence ID" value="NC_022549.1"/>
</dbReference>
<evidence type="ECO:0000256" key="5">
    <source>
        <dbReference type="ARBA" id="ARBA00023274"/>
    </source>
</evidence>
<dbReference type="EMBL" id="FO681348">
    <property type="protein sequence ID" value="CCV65237.1"/>
    <property type="molecule type" value="Genomic_DNA"/>
</dbReference>
<dbReference type="NCBIfam" id="TIGR00105">
    <property type="entry name" value="L31"/>
    <property type="match status" value="1"/>
</dbReference>
<dbReference type="GO" id="GO:0003735">
    <property type="term" value="F:structural constituent of ribosome"/>
    <property type="evidence" value="ECO:0007669"/>
    <property type="project" value="InterPro"/>
</dbReference>
<dbReference type="InterPro" id="IPR002150">
    <property type="entry name" value="Ribosomal_bL31"/>
</dbReference>
<dbReference type="HOGENOM" id="CLU_114306_4_3_14"/>
<keyword evidence="5 7" id="KW-0687">Ribonucleoprotein</keyword>
<evidence type="ECO:0000313" key="9">
    <source>
        <dbReference type="Proteomes" id="UP000032737"/>
    </source>
</evidence>
<evidence type="ECO:0000256" key="3">
    <source>
        <dbReference type="ARBA" id="ARBA00022884"/>
    </source>
</evidence>
<evidence type="ECO:0000256" key="1">
    <source>
        <dbReference type="ARBA" id="ARBA00009296"/>
    </source>
</evidence>
<protein>
    <recommendedName>
        <fullName evidence="6 7">Large ribosomal subunit protein bL31</fullName>
    </recommendedName>
</protein>
<dbReference type="InterPro" id="IPR027491">
    <property type="entry name" value="Ribosomal_bL31_A"/>
</dbReference>
<dbReference type="GO" id="GO:0019843">
    <property type="term" value="F:rRNA binding"/>
    <property type="evidence" value="ECO:0007669"/>
    <property type="project" value="UniProtKB-KW"/>
</dbReference>
<dbReference type="PROSITE" id="PS01143">
    <property type="entry name" value="RIBOSOMAL_L31"/>
    <property type="match status" value="1"/>
</dbReference>
<dbReference type="Pfam" id="PF01197">
    <property type="entry name" value="Ribosomal_L31"/>
    <property type="match status" value="1"/>
</dbReference>
<dbReference type="PRINTS" id="PR01249">
    <property type="entry name" value="RIBOSOMALL31"/>
</dbReference>
<keyword evidence="2 7" id="KW-0699">rRNA-binding</keyword>
<dbReference type="InterPro" id="IPR042105">
    <property type="entry name" value="Ribosomal_bL31_sf"/>
</dbReference>
<keyword evidence="4 7" id="KW-0689">Ribosomal protein</keyword>
<accession>U4KMA0</accession>
<comment type="similarity">
    <text evidence="1 7">Belongs to the bacterial ribosomal protein bL31 family. Type A subfamily.</text>
</comment>
<keyword evidence="3 7" id="KW-0694">RNA-binding</keyword>
<dbReference type="OrthoDB" id="9803251at2"/>
<gene>
    <name evidence="7 8" type="primary">rpmE</name>
    <name evidence="8" type="ORF">BN85302160</name>
</gene>
<sequence length="70" mass="7946">MKEKIHPKYQVVKCHCVTCGNEFELGSTAKEIRVDTCSNCHPFYTGQDTFTAAAGRVDKFNKRYGIDTKK</sequence>
<reference evidence="8 9" key="1">
    <citation type="journal article" date="2013" name="J. Mol. Microbiol. Biotechnol.">
        <title>Analysis of the Complete Genomes of Acholeplasma brassicae , A. palmae and A. laidlawii and Their Comparison to the Obligate Parasites from ' Candidatus Phytoplasma'.</title>
        <authorList>
            <person name="Kube M."/>
            <person name="Siewert C."/>
            <person name="Migdoll A.M."/>
            <person name="Duduk B."/>
            <person name="Holz S."/>
            <person name="Rabus R."/>
            <person name="Seemuller E."/>
            <person name="Mitrovic J."/>
            <person name="Muller I."/>
            <person name="Buttner C."/>
            <person name="Reinhardt R."/>
        </authorList>
    </citation>
    <scope>NUCLEOTIDE SEQUENCE [LARGE SCALE GENOMIC DNA]</scope>
    <source>
        <strain evidence="9">0502</strain>
    </source>
</reference>
<dbReference type="SUPFAM" id="SSF143800">
    <property type="entry name" value="L28p-like"/>
    <property type="match status" value="1"/>
</dbReference>